<protein>
    <submittedName>
        <fullName evidence="1">Uncharacterized protein</fullName>
    </submittedName>
</protein>
<evidence type="ECO:0000313" key="2">
    <source>
        <dbReference type="Proteomes" id="UP000095038"/>
    </source>
</evidence>
<dbReference type="GeneID" id="30967476"/>
<dbReference type="AlphaFoldDB" id="A0A1D2VBT7"/>
<evidence type="ECO:0000313" key="1">
    <source>
        <dbReference type="EMBL" id="ODV58943.1"/>
    </source>
</evidence>
<dbReference type="EMBL" id="KV454488">
    <property type="protein sequence ID" value="ODV58943.1"/>
    <property type="molecule type" value="Genomic_DNA"/>
</dbReference>
<gene>
    <name evidence="1" type="ORF">ASCRUDRAFT_77380</name>
</gene>
<organism evidence="1 2">
    <name type="scientific">Ascoidea rubescens DSM 1968</name>
    <dbReference type="NCBI Taxonomy" id="1344418"/>
    <lineage>
        <taxon>Eukaryota</taxon>
        <taxon>Fungi</taxon>
        <taxon>Dikarya</taxon>
        <taxon>Ascomycota</taxon>
        <taxon>Saccharomycotina</taxon>
        <taxon>Saccharomycetes</taxon>
        <taxon>Ascoideaceae</taxon>
        <taxon>Ascoidea</taxon>
    </lineage>
</organism>
<name>A0A1D2VBT7_9ASCO</name>
<dbReference type="RefSeq" id="XP_020045250.1">
    <property type="nucleotide sequence ID" value="XM_020193840.1"/>
</dbReference>
<dbReference type="Proteomes" id="UP000095038">
    <property type="component" value="Unassembled WGS sequence"/>
</dbReference>
<sequence>MARWRFNKCYQPPSFHLIENRPDKHISSERRESIYSFMDVSPLEKPLKIQVFSGRQNDFHLHRIINR</sequence>
<dbReference type="InParanoid" id="A0A1D2VBT7"/>
<keyword evidence="2" id="KW-1185">Reference proteome</keyword>
<accession>A0A1D2VBT7</accession>
<proteinExistence type="predicted"/>
<reference evidence="2" key="1">
    <citation type="submission" date="2016-05" db="EMBL/GenBank/DDBJ databases">
        <title>Comparative genomics of biotechnologically important yeasts.</title>
        <authorList>
            <consortium name="DOE Joint Genome Institute"/>
            <person name="Riley R."/>
            <person name="Haridas S."/>
            <person name="Wolfe K.H."/>
            <person name="Lopes M.R."/>
            <person name="Hittinger C.T."/>
            <person name="Goker M."/>
            <person name="Salamov A."/>
            <person name="Wisecaver J."/>
            <person name="Long T.M."/>
            <person name="Aerts A.L."/>
            <person name="Barry K."/>
            <person name="Choi C."/>
            <person name="Clum A."/>
            <person name="Coughlan A.Y."/>
            <person name="Deshpande S."/>
            <person name="Douglass A.P."/>
            <person name="Hanson S.J."/>
            <person name="Klenk H.-P."/>
            <person name="Labutti K."/>
            <person name="Lapidus A."/>
            <person name="Lindquist E."/>
            <person name="Lipzen A."/>
            <person name="Meier-Kolthoff J.P."/>
            <person name="Ohm R.A."/>
            <person name="Otillar R.P."/>
            <person name="Pangilinan J."/>
            <person name="Peng Y."/>
            <person name="Rokas A."/>
            <person name="Rosa C.A."/>
            <person name="Scheuner C."/>
            <person name="Sibirny A.A."/>
            <person name="Slot J.C."/>
            <person name="Stielow J.B."/>
            <person name="Sun H."/>
            <person name="Kurtzman C.P."/>
            <person name="Blackwell M."/>
            <person name="Grigoriev I.V."/>
            <person name="Jeffries T.W."/>
        </authorList>
    </citation>
    <scope>NUCLEOTIDE SEQUENCE [LARGE SCALE GENOMIC DNA]</scope>
    <source>
        <strain evidence="2">DSM 1968</strain>
    </source>
</reference>